<dbReference type="InterPro" id="IPR013785">
    <property type="entry name" value="Aldolase_TIM"/>
</dbReference>
<comment type="cofactor">
    <cofactor evidence="1">
        <name>FMN</name>
        <dbReference type="ChEBI" id="CHEBI:58210"/>
    </cofactor>
</comment>
<dbReference type="Pfam" id="PF01070">
    <property type="entry name" value="FMN_dh"/>
    <property type="match status" value="1"/>
</dbReference>
<proteinExistence type="predicted"/>
<dbReference type="SUPFAM" id="SSF51412">
    <property type="entry name" value="Inosine monophosphate dehydrogenase (IMPDH)"/>
    <property type="match status" value="1"/>
</dbReference>
<evidence type="ECO:0000313" key="6">
    <source>
        <dbReference type="Proteomes" id="UP000595224"/>
    </source>
</evidence>
<dbReference type="EMBL" id="CP064936">
    <property type="protein sequence ID" value="QQA02206.1"/>
    <property type="molecule type" value="Genomic_DNA"/>
</dbReference>
<organism evidence="5 6">
    <name type="scientific">Treponema peruense</name>
    <dbReference type="NCBI Taxonomy" id="2787628"/>
    <lineage>
        <taxon>Bacteria</taxon>
        <taxon>Pseudomonadati</taxon>
        <taxon>Spirochaetota</taxon>
        <taxon>Spirochaetia</taxon>
        <taxon>Spirochaetales</taxon>
        <taxon>Treponemataceae</taxon>
        <taxon>Treponema</taxon>
    </lineage>
</organism>
<evidence type="ECO:0000256" key="3">
    <source>
        <dbReference type="ARBA" id="ARBA00022643"/>
    </source>
</evidence>
<dbReference type="KEGG" id="tper:IWA51_03135"/>
<dbReference type="PANTHER" id="PTHR10578:SF107">
    <property type="entry name" value="2-HYDROXYACID OXIDASE 1"/>
    <property type="match status" value="1"/>
</dbReference>
<dbReference type="Proteomes" id="UP000595224">
    <property type="component" value="Chromosome"/>
</dbReference>
<dbReference type="GO" id="GO:0016491">
    <property type="term" value="F:oxidoreductase activity"/>
    <property type="evidence" value="ECO:0007669"/>
    <property type="project" value="InterPro"/>
</dbReference>
<evidence type="ECO:0000259" key="4">
    <source>
        <dbReference type="Pfam" id="PF01070"/>
    </source>
</evidence>
<dbReference type="InterPro" id="IPR000262">
    <property type="entry name" value="FMN-dep_DH"/>
</dbReference>
<sequence length="260" mass="29018">MGGPDNNENFILNCADWKNIPAGIFPRNKGTLRLAPMTGGVENAGYHEEKLFYTDIINSCIEAGIALSVGDGTPDEKFIWGCSAVRQNNAKAAVFIKPYPDEKIEERIELSQDIAEVCGIDIDSYNIATMRNLVHLEKKTSEQLLKTKNLLNKKGIPFAVKGIFTESDIQMLREVKPDIAYVSNHGGRVQTEKGSTARFLTLYADKIRNYCNEIWVDGGIRNGTDMEKAFSYGVSTVLMGRPFITALLKKQNFLYLLPKN</sequence>
<dbReference type="PANTHER" id="PTHR10578">
    <property type="entry name" value="S -2-HYDROXY-ACID OXIDASE-RELATED"/>
    <property type="match status" value="1"/>
</dbReference>
<keyword evidence="2" id="KW-0285">Flavoprotein</keyword>
<feature type="domain" description="FMN-dependent dehydrogenase" evidence="4">
    <location>
        <begin position="143"/>
        <end position="248"/>
    </location>
</feature>
<dbReference type="Gene3D" id="3.20.20.70">
    <property type="entry name" value="Aldolase class I"/>
    <property type="match status" value="1"/>
</dbReference>
<reference evidence="5 6" key="1">
    <citation type="submission" date="2020-11" db="EMBL/GenBank/DDBJ databases">
        <title>Treponema Peruensis nv. sp., first commensal Treponema isolated from human feces.</title>
        <authorList>
            <person name="Belkhou C."/>
            <person name="Raes J."/>
        </authorList>
    </citation>
    <scope>NUCLEOTIDE SEQUENCE [LARGE SCALE GENOMIC DNA]</scope>
    <source>
        <strain evidence="5 6">RCC2812</strain>
    </source>
</reference>
<evidence type="ECO:0000256" key="2">
    <source>
        <dbReference type="ARBA" id="ARBA00022630"/>
    </source>
</evidence>
<accession>A0A7T3RFH4</accession>
<gene>
    <name evidence="5" type="ORF">IWA51_03135</name>
</gene>
<keyword evidence="6" id="KW-1185">Reference proteome</keyword>
<keyword evidence="3" id="KW-0288">FMN</keyword>
<protein>
    <submittedName>
        <fullName evidence="5">Alpha-hydroxy-acid oxidizing protein</fullName>
    </submittedName>
</protein>
<dbReference type="AlphaFoldDB" id="A0A7T3RFH4"/>
<name>A0A7T3RFH4_9SPIR</name>
<evidence type="ECO:0000256" key="1">
    <source>
        <dbReference type="ARBA" id="ARBA00001917"/>
    </source>
</evidence>
<evidence type="ECO:0000313" key="5">
    <source>
        <dbReference type="EMBL" id="QQA02206.1"/>
    </source>
</evidence>